<reference evidence="2" key="1">
    <citation type="submission" date="2017-07" db="EMBL/GenBank/DDBJ databases">
        <title>Taro Niue Genome Assembly and Annotation.</title>
        <authorList>
            <person name="Atibalentja N."/>
            <person name="Keating K."/>
            <person name="Fields C.J."/>
        </authorList>
    </citation>
    <scope>NUCLEOTIDE SEQUENCE</scope>
    <source>
        <strain evidence="2">Niue_2</strain>
        <tissue evidence="2">Leaf</tissue>
    </source>
</reference>
<dbReference type="EMBL" id="NMUH01005012">
    <property type="protein sequence ID" value="MQM11548.1"/>
    <property type="molecule type" value="Genomic_DNA"/>
</dbReference>
<accession>A0A843WYD3</accession>
<dbReference type="Proteomes" id="UP000652761">
    <property type="component" value="Unassembled WGS sequence"/>
</dbReference>
<comment type="caution">
    <text evidence="2">The sequence shown here is derived from an EMBL/GenBank/DDBJ whole genome shotgun (WGS) entry which is preliminary data.</text>
</comment>
<evidence type="ECO:0000313" key="3">
    <source>
        <dbReference type="Proteomes" id="UP000652761"/>
    </source>
</evidence>
<feature type="compositionally biased region" description="Basic residues" evidence="1">
    <location>
        <begin position="36"/>
        <end position="47"/>
    </location>
</feature>
<organism evidence="2 3">
    <name type="scientific">Colocasia esculenta</name>
    <name type="common">Wild taro</name>
    <name type="synonym">Arum esculentum</name>
    <dbReference type="NCBI Taxonomy" id="4460"/>
    <lineage>
        <taxon>Eukaryota</taxon>
        <taxon>Viridiplantae</taxon>
        <taxon>Streptophyta</taxon>
        <taxon>Embryophyta</taxon>
        <taxon>Tracheophyta</taxon>
        <taxon>Spermatophyta</taxon>
        <taxon>Magnoliopsida</taxon>
        <taxon>Liliopsida</taxon>
        <taxon>Araceae</taxon>
        <taxon>Aroideae</taxon>
        <taxon>Colocasieae</taxon>
        <taxon>Colocasia</taxon>
    </lineage>
</organism>
<evidence type="ECO:0000256" key="1">
    <source>
        <dbReference type="SAM" id="MobiDB-lite"/>
    </source>
</evidence>
<gene>
    <name evidence="2" type="ORF">Taro_044454</name>
</gene>
<proteinExistence type="predicted"/>
<protein>
    <submittedName>
        <fullName evidence="2">Uncharacterized protein</fullName>
    </submittedName>
</protein>
<feature type="region of interest" description="Disordered" evidence="1">
    <location>
        <begin position="24"/>
        <end position="57"/>
    </location>
</feature>
<evidence type="ECO:0000313" key="2">
    <source>
        <dbReference type="EMBL" id="MQM11548.1"/>
    </source>
</evidence>
<sequence length="86" mass="9866">MLKESNDLRRLQMWWCNPVWTGAKRASTREREGRRSPVRTRTWKTRRGSGGPVKTGKTLRCLSVGAKANVRNVGRSCLKRRLDGRA</sequence>
<dbReference type="AlphaFoldDB" id="A0A843WYD3"/>
<name>A0A843WYD3_COLES</name>
<keyword evidence="3" id="KW-1185">Reference proteome</keyword>